<keyword evidence="2" id="KW-1185">Reference proteome</keyword>
<dbReference type="InterPro" id="IPR008949">
    <property type="entry name" value="Isoprenoid_synthase_dom_sf"/>
</dbReference>
<organism evidence="1 2">
    <name type="scientific">Crucibulum laeve</name>
    <dbReference type="NCBI Taxonomy" id="68775"/>
    <lineage>
        <taxon>Eukaryota</taxon>
        <taxon>Fungi</taxon>
        <taxon>Dikarya</taxon>
        <taxon>Basidiomycota</taxon>
        <taxon>Agaricomycotina</taxon>
        <taxon>Agaricomycetes</taxon>
        <taxon>Agaricomycetidae</taxon>
        <taxon>Agaricales</taxon>
        <taxon>Agaricineae</taxon>
        <taxon>Nidulariaceae</taxon>
        <taxon>Crucibulum</taxon>
    </lineage>
</organism>
<gene>
    <name evidence="1" type="ORF">BDQ12DRAFT_738338</name>
</gene>
<dbReference type="Proteomes" id="UP000308652">
    <property type="component" value="Unassembled WGS sequence"/>
</dbReference>
<dbReference type="EMBL" id="ML213635">
    <property type="protein sequence ID" value="TFK34159.1"/>
    <property type="molecule type" value="Genomic_DNA"/>
</dbReference>
<sequence length="338" mass="38625">MSNEFHPSSVPPSASTYHEGMMKPSFKSSFPCIKREDDFVSATSTRVCQYFVENWPWKSSSGRDRFLDQGVDLWPAFVFADMPDDRLECAFLISALGFLIDDTFENRPPDEIKQMFVRFEGLLMGTVLPASGDKFERVIFEVSTLVRGNQKTDPFGLGEIYCEETFRWAKKQMSSNSHHNDLTEYLKDRFLDGGLWWTLSLLNWAYATPIPKHLEDDPIIREVQIIFGSHALLVNDIYSYRKELTEANMQGGDIANNLFSATPVAMRAWNCSAGEAIDHIESHIRSLEEHSFPEIEAKLKAGHKGNDLLFCEKYLERIKLTAGGNVAWSGWCGRYNRF</sequence>
<protein>
    <submittedName>
        <fullName evidence="1">Isoprenoid synthase domain-containing protein</fullName>
    </submittedName>
</protein>
<dbReference type="OrthoDB" id="6486656at2759"/>
<reference evidence="1 2" key="1">
    <citation type="journal article" date="2019" name="Nat. Ecol. Evol.">
        <title>Megaphylogeny resolves global patterns of mushroom evolution.</title>
        <authorList>
            <person name="Varga T."/>
            <person name="Krizsan K."/>
            <person name="Foldi C."/>
            <person name="Dima B."/>
            <person name="Sanchez-Garcia M."/>
            <person name="Sanchez-Ramirez S."/>
            <person name="Szollosi G.J."/>
            <person name="Szarkandi J.G."/>
            <person name="Papp V."/>
            <person name="Albert L."/>
            <person name="Andreopoulos W."/>
            <person name="Angelini C."/>
            <person name="Antonin V."/>
            <person name="Barry K.W."/>
            <person name="Bougher N.L."/>
            <person name="Buchanan P."/>
            <person name="Buyck B."/>
            <person name="Bense V."/>
            <person name="Catcheside P."/>
            <person name="Chovatia M."/>
            <person name="Cooper J."/>
            <person name="Damon W."/>
            <person name="Desjardin D."/>
            <person name="Finy P."/>
            <person name="Geml J."/>
            <person name="Haridas S."/>
            <person name="Hughes K."/>
            <person name="Justo A."/>
            <person name="Karasinski D."/>
            <person name="Kautmanova I."/>
            <person name="Kiss B."/>
            <person name="Kocsube S."/>
            <person name="Kotiranta H."/>
            <person name="LaButti K.M."/>
            <person name="Lechner B.E."/>
            <person name="Liimatainen K."/>
            <person name="Lipzen A."/>
            <person name="Lukacs Z."/>
            <person name="Mihaltcheva S."/>
            <person name="Morgado L.N."/>
            <person name="Niskanen T."/>
            <person name="Noordeloos M.E."/>
            <person name="Ohm R.A."/>
            <person name="Ortiz-Santana B."/>
            <person name="Ovrebo C."/>
            <person name="Racz N."/>
            <person name="Riley R."/>
            <person name="Savchenko A."/>
            <person name="Shiryaev A."/>
            <person name="Soop K."/>
            <person name="Spirin V."/>
            <person name="Szebenyi C."/>
            <person name="Tomsovsky M."/>
            <person name="Tulloss R.E."/>
            <person name="Uehling J."/>
            <person name="Grigoriev I.V."/>
            <person name="Vagvolgyi C."/>
            <person name="Papp T."/>
            <person name="Martin F.M."/>
            <person name="Miettinen O."/>
            <person name="Hibbett D.S."/>
            <person name="Nagy L.G."/>
        </authorList>
    </citation>
    <scope>NUCLEOTIDE SEQUENCE [LARGE SCALE GENOMIC DNA]</scope>
    <source>
        <strain evidence="1 2">CBS 166.37</strain>
    </source>
</reference>
<dbReference type="STRING" id="68775.A0A5C3LLV7"/>
<name>A0A5C3LLV7_9AGAR</name>
<dbReference type="Pfam" id="PF19086">
    <property type="entry name" value="Terpene_syn_C_2"/>
    <property type="match status" value="1"/>
</dbReference>
<accession>A0A5C3LLV7</accession>
<proteinExistence type="predicted"/>
<evidence type="ECO:0000313" key="1">
    <source>
        <dbReference type="EMBL" id="TFK34159.1"/>
    </source>
</evidence>
<evidence type="ECO:0000313" key="2">
    <source>
        <dbReference type="Proteomes" id="UP000308652"/>
    </source>
</evidence>
<dbReference type="Gene3D" id="1.10.600.10">
    <property type="entry name" value="Farnesyl Diphosphate Synthase"/>
    <property type="match status" value="1"/>
</dbReference>
<dbReference type="AlphaFoldDB" id="A0A5C3LLV7"/>
<dbReference type="SUPFAM" id="SSF48576">
    <property type="entry name" value="Terpenoid synthases"/>
    <property type="match status" value="1"/>
</dbReference>